<proteinExistence type="predicted"/>
<protein>
    <submittedName>
        <fullName evidence="6">C2H2-type domain-containing protein</fullName>
    </submittedName>
</protein>
<feature type="compositionally biased region" description="Basic and acidic residues" evidence="3">
    <location>
        <begin position="1095"/>
        <end position="1107"/>
    </location>
</feature>
<keyword evidence="1" id="KW-0862">Zinc</keyword>
<feature type="region of interest" description="Disordered" evidence="3">
    <location>
        <begin position="1139"/>
        <end position="1158"/>
    </location>
</feature>
<feature type="region of interest" description="Disordered" evidence="3">
    <location>
        <begin position="1094"/>
        <end position="1117"/>
    </location>
</feature>
<keyword evidence="1" id="KW-0863">Zinc-finger</keyword>
<keyword evidence="2" id="KW-0175">Coiled coil</keyword>
<feature type="domain" description="C2H2-type" evidence="4">
    <location>
        <begin position="453"/>
        <end position="481"/>
    </location>
</feature>
<dbReference type="PROSITE" id="PS00028">
    <property type="entry name" value="ZINC_FINGER_C2H2_1"/>
    <property type="match status" value="8"/>
</dbReference>
<dbReference type="FunFam" id="3.30.160.60:FF:002852">
    <property type="entry name" value="Dorsal Intercalation and Elongation defect"/>
    <property type="match status" value="1"/>
</dbReference>
<feature type="compositionally biased region" description="Low complexity" evidence="3">
    <location>
        <begin position="307"/>
        <end position="321"/>
    </location>
</feature>
<feature type="compositionally biased region" description="Low complexity" evidence="3">
    <location>
        <begin position="17"/>
        <end position="39"/>
    </location>
</feature>
<dbReference type="PANTHER" id="PTHR21190">
    <property type="entry name" value="GH10077P"/>
    <property type="match status" value="1"/>
</dbReference>
<dbReference type="SUPFAM" id="SSF57667">
    <property type="entry name" value="beta-beta-alpha zinc fingers"/>
    <property type="match status" value="1"/>
</dbReference>
<feature type="region of interest" description="Disordered" evidence="3">
    <location>
        <begin position="74"/>
        <end position="105"/>
    </location>
</feature>
<evidence type="ECO:0000256" key="2">
    <source>
        <dbReference type="SAM" id="Coils"/>
    </source>
</evidence>
<dbReference type="SMART" id="SM00355">
    <property type="entry name" value="ZnF_C2H2"/>
    <property type="match status" value="10"/>
</dbReference>
<reference evidence="6" key="1">
    <citation type="submission" date="2016-06" db="UniProtKB">
        <authorList>
            <consortium name="WormBaseParasite"/>
        </authorList>
    </citation>
    <scope>IDENTIFICATION</scope>
</reference>
<dbReference type="PANTHER" id="PTHR21190:SF1">
    <property type="entry name" value="GH10077P"/>
    <property type="match status" value="1"/>
</dbReference>
<accession>A0A183V5I2</accession>
<evidence type="ECO:0000259" key="4">
    <source>
        <dbReference type="PROSITE" id="PS50157"/>
    </source>
</evidence>
<dbReference type="GO" id="GO:0008270">
    <property type="term" value="F:zinc ion binding"/>
    <property type="evidence" value="ECO:0007669"/>
    <property type="project" value="UniProtKB-KW"/>
</dbReference>
<evidence type="ECO:0000313" key="5">
    <source>
        <dbReference type="Proteomes" id="UP000050794"/>
    </source>
</evidence>
<dbReference type="InterPro" id="IPR036236">
    <property type="entry name" value="Znf_C2H2_sf"/>
</dbReference>
<dbReference type="PROSITE" id="PS50157">
    <property type="entry name" value="ZINC_FINGER_C2H2_2"/>
    <property type="match status" value="1"/>
</dbReference>
<feature type="region of interest" description="Disordered" evidence="3">
    <location>
        <begin position="12"/>
        <end position="45"/>
    </location>
</feature>
<feature type="region of interest" description="Disordered" evidence="3">
    <location>
        <begin position="352"/>
        <end position="380"/>
    </location>
</feature>
<evidence type="ECO:0000256" key="3">
    <source>
        <dbReference type="SAM" id="MobiDB-lite"/>
    </source>
</evidence>
<name>A0A183V5I2_TOXCA</name>
<feature type="region of interest" description="Disordered" evidence="3">
    <location>
        <begin position="307"/>
        <end position="329"/>
    </location>
</feature>
<feature type="compositionally biased region" description="Basic and acidic residues" evidence="3">
    <location>
        <begin position="1139"/>
        <end position="1152"/>
    </location>
</feature>
<keyword evidence="1" id="KW-0479">Metal-binding</keyword>
<feature type="compositionally biased region" description="Polar residues" evidence="3">
    <location>
        <begin position="628"/>
        <end position="647"/>
    </location>
</feature>
<feature type="region of interest" description="Disordered" evidence="3">
    <location>
        <begin position="620"/>
        <end position="647"/>
    </location>
</feature>
<dbReference type="AlphaFoldDB" id="A0A183V5I2"/>
<dbReference type="Proteomes" id="UP000050794">
    <property type="component" value="Unassembled WGS sequence"/>
</dbReference>
<dbReference type="InterPro" id="IPR013087">
    <property type="entry name" value="Znf_C2H2_type"/>
</dbReference>
<sequence length="1245" mass="133033">LYLSQLAALSGQCSQGSSDNSPSSSSTTVTSSATNTAPTCPLSPMGEQQAAASSIAEVTQAALNAISMASLSGAAANNPSSTPGAASQNGEPATSSSAGSDMPNWLAGLMPQAAVAASAANSMQTAQNSITPPNPSVPSLLEQMQLMGAAQMMSGGGATASASNPLGGQPLNALAAALSQAPASTTAPPLTPNSAAALLAATGNYGSPAKDAYCELCDKNFCNRYFLKTHRQKKHGITDDSCSPMKSFPASPGAQLAGLPFQPSSQLGALVPPATSLALGTAAIAAMQLPANLAALMAACGTAVPSSSAGPHSAPAATPPSQLSSASLNQSTSVIVNGSSTGSPNAKLIKLETNEQDSAGVAEDIDDDGSEGKPKSPTENLLSAQISASPAGELPSTCDLCNKSFPTLFSLLAHKAREHMPLGSANLTSAENTMQAQRSPVKSAQSPGDDEKIACEMCEKEFESRHYLQQHILIHHSGIANASSLLGSFLPAGLPLPFMLPPTLPQNFQMSDNEQANLLAGINAQINTPQPKQAVKRQYSSSGKNYCDLCNKEVCNKYFLRTHMLKMHGIVIDENKTVIANIDTLEKEKMGAISFRCDICMAELKSRHLLRSHKQEAHGVVPIHTPPTGGQSRTPKHSSTSTPNVFSTTQTPVINGQLADKGSESCASGEEWCGIIAPRLPPQLYAGGACASPPHPCSFVNAAAVRLAARTCCNCARPDRGFIHEKVATGPHFRLASGHLVVVNYVTRFLKDVHLGWTSMLSALSIGTEIGTEMCAVQRFSQRFMEDFEIAMRLACVLDPTTMRQTERCPVCELRCKSAAQLQEHVQEKHGADLSSEILESFQKVAQEKVALLMRAQQQAVQALQQQVQQAQQAVGAYKCHLCADSFNDEVQRHMHVIHKHHNELRLKRMDSAHTPVTDGSASPLKGGIDGDVVKCPQPLCDFRTQRAENLAIHLQRHAPLDAALNALQRQRAEVIADGTATANPEEDDEDEAMRATTEVALKMAKENEQKPCPCPIATCQRRYHDINALEKHIAKVHRWQLKLSPKKHTNGIISPSKIVKLTKRYTCQFSKCHQRFATKQLCREHVLSHFRAPVPERAEEGSDSGRAEPSSSSEFVGSMDSYVREEQEHVVKDIHEHLARRESRKEHERNSHTSGSMSPVLEQVVPEGFARPLDSVSQKPYMLQSFIMREQSTSAGGTAYAKGNGGVVHEMIAHLPVRTLLTEPVLMTVELVPAPHIDAQVMHV</sequence>
<feature type="compositionally biased region" description="Polar residues" evidence="3">
    <location>
        <begin position="74"/>
        <end position="99"/>
    </location>
</feature>
<organism evidence="5 6">
    <name type="scientific">Toxocara canis</name>
    <name type="common">Canine roundworm</name>
    <dbReference type="NCBI Taxonomy" id="6265"/>
    <lineage>
        <taxon>Eukaryota</taxon>
        <taxon>Metazoa</taxon>
        <taxon>Ecdysozoa</taxon>
        <taxon>Nematoda</taxon>
        <taxon>Chromadorea</taxon>
        <taxon>Rhabditida</taxon>
        <taxon>Spirurina</taxon>
        <taxon>Ascaridomorpha</taxon>
        <taxon>Ascaridoidea</taxon>
        <taxon>Toxocaridae</taxon>
        <taxon>Toxocara</taxon>
    </lineage>
</organism>
<feature type="coiled-coil region" evidence="2">
    <location>
        <begin position="854"/>
        <end position="881"/>
    </location>
</feature>
<dbReference type="Gene3D" id="3.30.160.60">
    <property type="entry name" value="Classic Zinc Finger"/>
    <property type="match status" value="3"/>
</dbReference>
<evidence type="ECO:0000313" key="6">
    <source>
        <dbReference type="WBParaSite" id="TCNE_0001600301-mRNA-1"/>
    </source>
</evidence>
<keyword evidence="5" id="KW-1185">Reference proteome</keyword>
<evidence type="ECO:0000256" key="1">
    <source>
        <dbReference type="PROSITE-ProRule" id="PRU00042"/>
    </source>
</evidence>
<dbReference type="WBParaSite" id="TCNE_0001600301-mRNA-1">
    <property type="protein sequence ID" value="TCNE_0001600301-mRNA-1"/>
    <property type="gene ID" value="TCNE_0001600301"/>
</dbReference>